<evidence type="ECO:0000256" key="1">
    <source>
        <dbReference type="SAM" id="MobiDB-lite"/>
    </source>
</evidence>
<protein>
    <submittedName>
        <fullName evidence="2">Uncharacterized protein</fullName>
    </submittedName>
</protein>
<keyword evidence="3" id="KW-1185">Reference proteome</keyword>
<dbReference type="OrthoDB" id="2011309at2759"/>
<comment type="caution">
    <text evidence="2">The sequence shown here is derived from an EMBL/GenBank/DDBJ whole genome shotgun (WGS) entry which is preliminary data.</text>
</comment>
<dbReference type="Proteomes" id="UP000886520">
    <property type="component" value="Chromosome 25"/>
</dbReference>
<feature type="region of interest" description="Disordered" evidence="1">
    <location>
        <begin position="213"/>
        <end position="235"/>
    </location>
</feature>
<proteinExistence type="predicted"/>
<sequence>MCEGKDCLSRTVGERSATVSKQIASLGLWERDVGGVALQQRVFGPWGRGEGTCLTFEGERGITKGERAECGGIGGRELRREHGQEDKGLLWKPWTIERHSGKQDVEDWTLDVALRGGASTIADQGVRQATYFVPYVSHATTQEESDSYFKEEASLERVPKVAMHEEQVVASSKVHSAEQEVKLDIETVEPIHEKDEDSEAKFEVDFHAKVPDYEDIGKEGDMLSTSELGEDKIES</sequence>
<name>A0A9D4Z2E2_ADICA</name>
<accession>A0A9D4Z2E2</accession>
<evidence type="ECO:0000313" key="2">
    <source>
        <dbReference type="EMBL" id="KAI5059348.1"/>
    </source>
</evidence>
<dbReference type="AlphaFoldDB" id="A0A9D4Z2E2"/>
<gene>
    <name evidence="2" type="ORF">GOP47_0025667</name>
</gene>
<evidence type="ECO:0000313" key="3">
    <source>
        <dbReference type="Proteomes" id="UP000886520"/>
    </source>
</evidence>
<dbReference type="EMBL" id="JABFUD020000025">
    <property type="protein sequence ID" value="KAI5059348.1"/>
    <property type="molecule type" value="Genomic_DNA"/>
</dbReference>
<reference evidence="2" key="1">
    <citation type="submission" date="2021-01" db="EMBL/GenBank/DDBJ databases">
        <title>Adiantum capillus-veneris genome.</title>
        <authorList>
            <person name="Fang Y."/>
            <person name="Liao Q."/>
        </authorList>
    </citation>
    <scope>NUCLEOTIDE SEQUENCE</scope>
    <source>
        <strain evidence="2">H3</strain>
        <tissue evidence="2">Leaf</tissue>
    </source>
</reference>
<organism evidence="2 3">
    <name type="scientific">Adiantum capillus-veneris</name>
    <name type="common">Maidenhair fern</name>
    <dbReference type="NCBI Taxonomy" id="13818"/>
    <lineage>
        <taxon>Eukaryota</taxon>
        <taxon>Viridiplantae</taxon>
        <taxon>Streptophyta</taxon>
        <taxon>Embryophyta</taxon>
        <taxon>Tracheophyta</taxon>
        <taxon>Polypodiopsida</taxon>
        <taxon>Polypodiidae</taxon>
        <taxon>Polypodiales</taxon>
        <taxon>Pteridineae</taxon>
        <taxon>Pteridaceae</taxon>
        <taxon>Vittarioideae</taxon>
        <taxon>Adiantum</taxon>
    </lineage>
</organism>